<sequence length="210" mass="22364">MDSHEDGAPVSVAESLRLIEREQAQARRRLVPNLALVYIMWGVAWLVGYGLLFLRFGPGGQVLVPMPAFLPLATLGVLGAAAVVATAVTGCRGSRAVAGPSRVQGAMYGWSWALGFLVLMVLGAKVTPFMPPEYVQLFYAAGSGAVVGLLYSVGGAVFQERYLFMLGVWIIVTDVLGILAGPGWHSLVTALASGLGMILFGLIAWRRQRC</sequence>
<proteinExistence type="predicted"/>
<protein>
    <submittedName>
        <fullName evidence="2">Uncharacterized protein</fullName>
    </submittedName>
</protein>
<feature type="transmembrane region" description="Helical" evidence="1">
    <location>
        <begin position="68"/>
        <end position="91"/>
    </location>
</feature>
<evidence type="ECO:0000313" key="2">
    <source>
        <dbReference type="EMBL" id="GII90430.1"/>
    </source>
</evidence>
<accession>A0A919RAL4</accession>
<feature type="transmembrane region" description="Helical" evidence="1">
    <location>
        <begin position="162"/>
        <end position="181"/>
    </location>
</feature>
<keyword evidence="1" id="KW-0812">Transmembrane</keyword>
<dbReference type="AlphaFoldDB" id="A0A919RAL4"/>
<feature type="transmembrane region" description="Helical" evidence="1">
    <location>
        <begin position="35"/>
        <end position="56"/>
    </location>
</feature>
<feature type="transmembrane region" description="Helical" evidence="1">
    <location>
        <begin position="103"/>
        <end position="122"/>
    </location>
</feature>
<dbReference type="RefSeq" id="WP_204020829.1">
    <property type="nucleotide sequence ID" value="NZ_BOOW01000006.1"/>
</dbReference>
<dbReference type="EMBL" id="BOOW01000006">
    <property type="protein sequence ID" value="GII90430.1"/>
    <property type="molecule type" value="Genomic_DNA"/>
</dbReference>
<dbReference type="Proteomes" id="UP000606172">
    <property type="component" value="Unassembled WGS sequence"/>
</dbReference>
<feature type="transmembrane region" description="Helical" evidence="1">
    <location>
        <begin position="134"/>
        <end position="153"/>
    </location>
</feature>
<keyword evidence="1" id="KW-1133">Transmembrane helix</keyword>
<gene>
    <name evidence="2" type="ORF">Ssi02_06610</name>
</gene>
<evidence type="ECO:0000313" key="3">
    <source>
        <dbReference type="Proteomes" id="UP000606172"/>
    </source>
</evidence>
<evidence type="ECO:0000256" key="1">
    <source>
        <dbReference type="SAM" id="Phobius"/>
    </source>
</evidence>
<keyword evidence="1" id="KW-0472">Membrane</keyword>
<name>A0A919RAL4_9ACTN</name>
<reference evidence="2" key="1">
    <citation type="submission" date="2021-01" db="EMBL/GenBank/DDBJ databases">
        <title>Whole genome shotgun sequence of Sinosporangium siamense NBRC 109515.</title>
        <authorList>
            <person name="Komaki H."/>
            <person name="Tamura T."/>
        </authorList>
    </citation>
    <scope>NUCLEOTIDE SEQUENCE</scope>
    <source>
        <strain evidence="2">NBRC 109515</strain>
    </source>
</reference>
<keyword evidence="3" id="KW-1185">Reference proteome</keyword>
<comment type="caution">
    <text evidence="2">The sequence shown here is derived from an EMBL/GenBank/DDBJ whole genome shotgun (WGS) entry which is preliminary data.</text>
</comment>
<organism evidence="2 3">
    <name type="scientific">Sinosporangium siamense</name>
    <dbReference type="NCBI Taxonomy" id="1367973"/>
    <lineage>
        <taxon>Bacteria</taxon>
        <taxon>Bacillati</taxon>
        <taxon>Actinomycetota</taxon>
        <taxon>Actinomycetes</taxon>
        <taxon>Streptosporangiales</taxon>
        <taxon>Streptosporangiaceae</taxon>
        <taxon>Sinosporangium</taxon>
    </lineage>
</organism>
<feature type="transmembrane region" description="Helical" evidence="1">
    <location>
        <begin position="187"/>
        <end position="205"/>
    </location>
</feature>